<dbReference type="SUPFAM" id="SSF56645">
    <property type="entry name" value="Acyl-CoA dehydrogenase NM domain-like"/>
    <property type="match status" value="1"/>
</dbReference>
<keyword evidence="3" id="KW-0285">Flavoprotein</keyword>
<keyword evidence="5" id="KW-0560">Oxidoreductase</keyword>
<dbReference type="RefSeq" id="WP_085288627.1">
    <property type="nucleotide sequence ID" value="NZ_NCXM01000003.1"/>
</dbReference>
<dbReference type="InterPro" id="IPR009075">
    <property type="entry name" value="AcylCo_DH/oxidase_C"/>
</dbReference>
<dbReference type="Gene3D" id="2.40.110.10">
    <property type="entry name" value="Butyryl-CoA Dehydrogenase, subunit A, domain 2"/>
    <property type="match status" value="1"/>
</dbReference>
<dbReference type="InterPro" id="IPR046373">
    <property type="entry name" value="Acyl-CoA_Oxase/DH_mid-dom_sf"/>
</dbReference>
<dbReference type="InterPro" id="IPR009100">
    <property type="entry name" value="AcylCoA_DH/oxidase_NM_dom_sf"/>
</dbReference>
<keyword evidence="4" id="KW-0274">FAD</keyword>
<dbReference type="PANTHER" id="PTHR43884">
    <property type="entry name" value="ACYL-COA DEHYDROGENASE"/>
    <property type="match status" value="1"/>
</dbReference>
<evidence type="ECO:0000313" key="9">
    <source>
        <dbReference type="Proteomes" id="UP000242320"/>
    </source>
</evidence>
<dbReference type="Pfam" id="PF00441">
    <property type="entry name" value="Acyl-CoA_dh_1"/>
    <property type="match status" value="1"/>
</dbReference>
<dbReference type="Gene3D" id="1.10.540.10">
    <property type="entry name" value="Acyl-CoA dehydrogenase/oxidase, N-terminal domain"/>
    <property type="match status" value="1"/>
</dbReference>
<reference evidence="8 9" key="1">
    <citation type="submission" date="2017-04" db="EMBL/GenBank/DDBJ databases">
        <title>The new phylogeny of genus Mycobacterium.</title>
        <authorList>
            <person name="Tortoli E."/>
            <person name="Trovato A."/>
            <person name="Cirillo D.M."/>
        </authorList>
    </citation>
    <scope>NUCLEOTIDE SEQUENCE [LARGE SCALE GENOMIC DNA]</scope>
    <source>
        <strain evidence="8 9">DSM 45247</strain>
    </source>
</reference>
<comment type="cofactor">
    <cofactor evidence="1">
        <name>FAD</name>
        <dbReference type="ChEBI" id="CHEBI:57692"/>
    </cofactor>
</comment>
<evidence type="ECO:0000259" key="6">
    <source>
        <dbReference type="Pfam" id="PF00441"/>
    </source>
</evidence>
<dbReference type="Pfam" id="PF02771">
    <property type="entry name" value="Acyl-CoA_dh_N"/>
    <property type="match status" value="1"/>
</dbReference>
<dbReference type="InterPro" id="IPR036250">
    <property type="entry name" value="AcylCo_DH-like_C"/>
</dbReference>
<evidence type="ECO:0000256" key="2">
    <source>
        <dbReference type="ARBA" id="ARBA00009347"/>
    </source>
</evidence>
<comment type="caution">
    <text evidence="8">The sequence shown here is derived from an EMBL/GenBank/DDBJ whole genome shotgun (WGS) entry which is preliminary data.</text>
</comment>
<dbReference type="Gene3D" id="1.20.140.10">
    <property type="entry name" value="Butyryl-CoA Dehydrogenase, subunit A, domain 3"/>
    <property type="match status" value="1"/>
</dbReference>
<dbReference type="PANTHER" id="PTHR43884:SF20">
    <property type="entry name" value="ACYL-COA DEHYDROGENASE FADE28"/>
    <property type="match status" value="1"/>
</dbReference>
<dbReference type="GO" id="GO:0050660">
    <property type="term" value="F:flavin adenine dinucleotide binding"/>
    <property type="evidence" value="ECO:0007669"/>
    <property type="project" value="InterPro"/>
</dbReference>
<dbReference type="Proteomes" id="UP000242320">
    <property type="component" value="Unassembled WGS sequence"/>
</dbReference>
<accession>A0A1X2LC38</accession>
<evidence type="ECO:0000256" key="3">
    <source>
        <dbReference type="ARBA" id="ARBA00022630"/>
    </source>
</evidence>
<evidence type="ECO:0000259" key="7">
    <source>
        <dbReference type="Pfam" id="PF02771"/>
    </source>
</evidence>
<gene>
    <name evidence="8" type="ORF">B8W69_03655</name>
</gene>
<dbReference type="GO" id="GO:0003995">
    <property type="term" value="F:acyl-CoA dehydrogenase activity"/>
    <property type="evidence" value="ECO:0007669"/>
    <property type="project" value="TreeGrafter"/>
</dbReference>
<protein>
    <submittedName>
        <fullName evidence="8">Acyl-CoA dehydrogenase</fullName>
    </submittedName>
</protein>
<evidence type="ECO:0000256" key="5">
    <source>
        <dbReference type="ARBA" id="ARBA00023002"/>
    </source>
</evidence>
<feature type="domain" description="Acyl-CoA dehydrogenase/oxidase N-terminal" evidence="7">
    <location>
        <begin position="6"/>
        <end position="96"/>
    </location>
</feature>
<organism evidence="8 9">
    <name type="scientific">Mycolicibacterium vulneris</name>
    <dbReference type="NCBI Taxonomy" id="547163"/>
    <lineage>
        <taxon>Bacteria</taxon>
        <taxon>Bacillati</taxon>
        <taxon>Actinomycetota</taxon>
        <taxon>Actinomycetes</taxon>
        <taxon>Mycobacteriales</taxon>
        <taxon>Mycobacteriaceae</taxon>
        <taxon>Mycolicibacterium</taxon>
    </lineage>
</organism>
<dbReference type="AlphaFoldDB" id="A0A1X2LC38"/>
<comment type="similarity">
    <text evidence="2">Belongs to the acyl-CoA dehydrogenase family.</text>
</comment>
<dbReference type="SUPFAM" id="SSF47203">
    <property type="entry name" value="Acyl-CoA dehydrogenase C-terminal domain-like"/>
    <property type="match status" value="1"/>
</dbReference>
<sequence>MRWELSKEQELFTTSLREWLTDRAGVQAVRGWLDAGDLSSFERLFVGEGWAGVGFDEELGGQGGGLLELALTARELGRAAVPSAGWLQSAIVVPALTDEPTLAVAASESGEVTALAVQADRIPAAVTSVDDRTERLFGQIPCVLGAARARQFLVPITDGESISLWLVDGADPGVRIHPRSLLDRSRDVADVVLDDVTARRLELDAAATINEIAARAGVLVAADALGASERMLQLAVDYSKQREQFGRPIGSFQAVKHAAAQMLVTVESSLSIVFYAAQSAEEGLPERATHAAVAKAQVTGAGAALADSALTLHGAIGYTWEHDLHLFYKRAKLDRVLFGTPTAWNERIADALPLIPASA</sequence>
<keyword evidence="9" id="KW-1185">Reference proteome</keyword>
<dbReference type="InterPro" id="IPR037069">
    <property type="entry name" value="AcylCoA_DH/ox_N_sf"/>
</dbReference>
<dbReference type="InterPro" id="IPR013786">
    <property type="entry name" value="AcylCoA_DH/ox_N"/>
</dbReference>
<name>A0A1X2LC38_9MYCO</name>
<evidence type="ECO:0000313" key="8">
    <source>
        <dbReference type="EMBL" id="OSC31552.1"/>
    </source>
</evidence>
<dbReference type="EMBL" id="NCXM01000003">
    <property type="protein sequence ID" value="OSC31552.1"/>
    <property type="molecule type" value="Genomic_DNA"/>
</dbReference>
<evidence type="ECO:0000256" key="4">
    <source>
        <dbReference type="ARBA" id="ARBA00022827"/>
    </source>
</evidence>
<feature type="domain" description="Acyl-CoA dehydrogenase/oxidase C-terminal" evidence="6">
    <location>
        <begin position="218"/>
        <end position="349"/>
    </location>
</feature>
<proteinExistence type="inferred from homology"/>
<dbReference type="OrthoDB" id="7328575at2"/>
<evidence type="ECO:0000256" key="1">
    <source>
        <dbReference type="ARBA" id="ARBA00001974"/>
    </source>
</evidence>